<dbReference type="Proteomes" id="UP000626092">
    <property type="component" value="Unassembled WGS sequence"/>
</dbReference>
<comment type="caution">
    <text evidence="1">The sequence shown here is derived from an EMBL/GenBank/DDBJ whole genome shotgun (WGS) entry which is preliminary data.</text>
</comment>
<protein>
    <submittedName>
        <fullName evidence="1">Uncharacterized protein</fullName>
    </submittedName>
</protein>
<dbReference type="AlphaFoldDB" id="A0A834LVS1"/>
<keyword evidence="2" id="KW-1185">Reference proteome</keyword>
<organism evidence="1 2">
    <name type="scientific">Rhododendron simsii</name>
    <name type="common">Sims's rhododendron</name>
    <dbReference type="NCBI Taxonomy" id="118357"/>
    <lineage>
        <taxon>Eukaryota</taxon>
        <taxon>Viridiplantae</taxon>
        <taxon>Streptophyta</taxon>
        <taxon>Embryophyta</taxon>
        <taxon>Tracheophyta</taxon>
        <taxon>Spermatophyta</taxon>
        <taxon>Magnoliopsida</taxon>
        <taxon>eudicotyledons</taxon>
        <taxon>Gunneridae</taxon>
        <taxon>Pentapetalae</taxon>
        <taxon>asterids</taxon>
        <taxon>Ericales</taxon>
        <taxon>Ericaceae</taxon>
        <taxon>Ericoideae</taxon>
        <taxon>Rhodoreae</taxon>
        <taxon>Rhododendron</taxon>
    </lineage>
</organism>
<evidence type="ECO:0000313" key="2">
    <source>
        <dbReference type="Proteomes" id="UP000626092"/>
    </source>
</evidence>
<sequence length="84" mass="9614">MEIREKKEDNALVLAIPGKVITYNMESKTLGVLCDLGLGSAFPEMENFFNEMENFFKFNELCVAKGKEKEDYTLVAIPRKVITY</sequence>
<name>A0A834LVS1_RHOSS</name>
<accession>A0A834LVS1</accession>
<proteinExistence type="predicted"/>
<evidence type="ECO:0000313" key="1">
    <source>
        <dbReference type="EMBL" id="KAF7152502.1"/>
    </source>
</evidence>
<gene>
    <name evidence="1" type="ORF">RHSIM_Rhsim01G0018200</name>
</gene>
<dbReference type="EMBL" id="WJXA01000001">
    <property type="protein sequence ID" value="KAF7152502.1"/>
    <property type="molecule type" value="Genomic_DNA"/>
</dbReference>
<reference evidence="1" key="1">
    <citation type="submission" date="2019-11" db="EMBL/GenBank/DDBJ databases">
        <authorList>
            <person name="Liu Y."/>
            <person name="Hou J."/>
            <person name="Li T.-Q."/>
            <person name="Guan C.-H."/>
            <person name="Wu X."/>
            <person name="Wu H.-Z."/>
            <person name="Ling F."/>
            <person name="Zhang R."/>
            <person name="Shi X.-G."/>
            <person name="Ren J.-P."/>
            <person name="Chen E.-F."/>
            <person name="Sun J.-M."/>
        </authorList>
    </citation>
    <scope>NUCLEOTIDE SEQUENCE</scope>
    <source>
        <strain evidence="1">Adult_tree_wgs_1</strain>
        <tissue evidence="1">Leaves</tissue>
    </source>
</reference>